<evidence type="ECO:0000256" key="1">
    <source>
        <dbReference type="ARBA" id="ARBA00022801"/>
    </source>
</evidence>
<dbReference type="InterPro" id="IPR051695">
    <property type="entry name" value="Phosphoglycerate_Mutase"/>
</dbReference>
<dbReference type="Pfam" id="PF00300">
    <property type="entry name" value="His_Phos_1"/>
    <property type="match status" value="1"/>
</dbReference>
<proteinExistence type="predicted"/>
<dbReference type="SMART" id="SM00855">
    <property type="entry name" value="PGAM"/>
    <property type="match status" value="1"/>
</dbReference>
<dbReference type="PANTHER" id="PTHR46517:SF1">
    <property type="entry name" value="FRUCTOSE-2,6-BISPHOSPHATASE TIGAR"/>
    <property type="match status" value="1"/>
</dbReference>
<reference evidence="2 3" key="1">
    <citation type="submission" date="2021-06" db="EMBL/GenBank/DDBJ databases">
        <title>Bacillus sp. RD4P76, an endophyte from a halophyte.</title>
        <authorList>
            <person name="Sun J.-Q."/>
        </authorList>
    </citation>
    <scope>NUCLEOTIDE SEQUENCE [LARGE SCALE GENOMIC DNA]</scope>
    <source>
        <strain evidence="2 3">CGMCC 1.15917</strain>
    </source>
</reference>
<sequence length="214" mass="24061">MILYLIRHGQSEANLKGIIQGHRDYPLSHLGKKQALLLGKYFGDSKRKVDLIYSSDLTRAYLTAKEIAYANQKTVTSLEILREVGLGPLEGLTRAEMKNMFPLLKPESLLTSGISGTEEVESITSRCLQIKNMLSQIPPDKTVVMVSHGGFISMFLMYLMAGEQWMTLDRPFIIGNTGVSKIEWNKGTKTKFHYINRLSHLESEAGFETASILY</sequence>
<name>A0ABS6JCC6_9BACI</name>
<dbReference type="PROSITE" id="PS00175">
    <property type="entry name" value="PG_MUTASE"/>
    <property type="match status" value="1"/>
</dbReference>
<dbReference type="InterPro" id="IPR013078">
    <property type="entry name" value="His_Pase_superF_clade-1"/>
</dbReference>
<dbReference type="EMBL" id="JAHQCS010000050">
    <property type="protein sequence ID" value="MBU9710844.1"/>
    <property type="molecule type" value="Genomic_DNA"/>
</dbReference>
<keyword evidence="3" id="KW-1185">Reference proteome</keyword>
<organism evidence="2 3">
    <name type="scientific">Evansella tamaricis</name>
    <dbReference type="NCBI Taxonomy" id="2069301"/>
    <lineage>
        <taxon>Bacteria</taxon>
        <taxon>Bacillati</taxon>
        <taxon>Bacillota</taxon>
        <taxon>Bacilli</taxon>
        <taxon>Bacillales</taxon>
        <taxon>Bacillaceae</taxon>
        <taxon>Evansella</taxon>
    </lineage>
</organism>
<accession>A0ABS6JCC6</accession>
<dbReference type="PANTHER" id="PTHR46517">
    <property type="entry name" value="FRUCTOSE-2,6-BISPHOSPHATASE TIGAR"/>
    <property type="match status" value="1"/>
</dbReference>
<dbReference type="InterPro" id="IPR001345">
    <property type="entry name" value="PG/BPGM_mutase_AS"/>
</dbReference>
<gene>
    <name evidence="2" type="ORF">KS419_03695</name>
</gene>
<evidence type="ECO:0000313" key="2">
    <source>
        <dbReference type="EMBL" id="MBU9710844.1"/>
    </source>
</evidence>
<comment type="caution">
    <text evidence="2">The sequence shown here is derived from an EMBL/GenBank/DDBJ whole genome shotgun (WGS) entry which is preliminary data.</text>
</comment>
<evidence type="ECO:0000313" key="3">
    <source>
        <dbReference type="Proteomes" id="UP000784880"/>
    </source>
</evidence>
<dbReference type="Proteomes" id="UP000784880">
    <property type="component" value="Unassembled WGS sequence"/>
</dbReference>
<dbReference type="RefSeq" id="WP_217064736.1">
    <property type="nucleotide sequence ID" value="NZ_JAHQCS010000050.1"/>
</dbReference>
<protein>
    <submittedName>
        <fullName evidence="2">Histidine phosphatase family protein</fullName>
    </submittedName>
</protein>
<keyword evidence="1" id="KW-0378">Hydrolase</keyword>
<dbReference type="CDD" id="cd07067">
    <property type="entry name" value="HP_PGM_like"/>
    <property type="match status" value="1"/>
</dbReference>